<keyword evidence="1 3" id="KW-0378">Hydrolase</keyword>
<dbReference type="InterPro" id="IPR050695">
    <property type="entry name" value="N-acetylmuramoyl_amidase_3"/>
</dbReference>
<dbReference type="Pfam" id="PF01520">
    <property type="entry name" value="Amidase_3"/>
    <property type="match status" value="1"/>
</dbReference>
<dbReference type="AlphaFoldDB" id="D1AQ64"/>
<reference evidence="3 4" key="2">
    <citation type="journal article" date="2010" name="Stand. Genomic Sci.">
        <title>Complete genome sequence of Sebaldella termitidis type strain (NCTC 11300).</title>
        <authorList>
            <person name="Harmon-Smith M."/>
            <person name="Celia L."/>
            <person name="Chertkov O."/>
            <person name="Lapidus A."/>
            <person name="Copeland A."/>
            <person name="Glavina Del Rio T."/>
            <person name="Nolan M."/>
            <person name="Lucas S."/>
            <person name="Tice H."/>
            <person name="Cheng J.F."/>
            <person name="Han C."/>
            <person name="Detter J.C."/>
            <person name="Bruce D."/>
            <person name="Goodwin L."/>
            <person name="Pitluck S."/>
            <person name="Pati A."/>
            <person name="Liolios K."/>
            <person name="Ivanova N."/>
            <person name="Mavromatis K."/>
            <person name="Mikhailova N."/>
            <person name="Chen A."/>
            <person name="Palaniappan K."/>
            <person name="Land M."/>
            <person name="Hauser L."/>
            <person name="Chang Y.J."/>
            <person name="Jeffries C.D."/>
            <person name="Brettin T."/>
            <person name="Goker M."/>
            <person name="Beck B."/>
            <person name="Bristow J."/>
            <person name="Eisen J.A."/>
            <person name="Markowitz V."/>
            <person name="Hugenholtz P."/>
            <person name="Kyrpides N.C."/>
            <person name="Klenk H.P."/>
            <person name="Chen F."/>
        </authorList>
    </citation>
    <scope>NUCLEOTIDE SEQUENCE [LARGE SCALE GENOMIC DNA]</scope>
    <source>
        <strain evidence="4">ATCC 33386 / NCTC 11300</strain>
    </source>
</reference>
<keyword evidence="4" id="KW-1185">Reference proteome</keyword>
<dbReference type="SUPFAM" id="SSF53187">
    <property type="entry name" value="Zn-dependent exopeptidases"/>
    <property type="match status" value="1"/>
</dbReference>
<dbReference type="PANTHER" id="PTHR30404">
    <property type="entry name" value="N-ACETYLMURAMOYL-L-ALANINE AMIDASE"/>
    <property type="match status" value="1"/>
</dbReference>
<dbReference type="PANTHER" id="PTHR30404:SF0">
    <property type="entry name" value="N-ACETYLMURAMOYL-L-ALANINE AMIDASE AMIC"/>
    <property type="match status" value="1"/>
</dbReference>
<feature type="domain" description="MurNAc-LAA" evidence="2">
    <location>
        <begin position="185"/>
        <end position="334"/>
    </location>
</feature>
<accession>D1AQ64</accession>
<sequence>MKKIVILMSIILFSFTLLGETLDRTTYKSGSYSIFFKERRVPQYKTRYDKGQDALVIEFSNSTISRTVPNTLNVDDKFVDTVAMSTLNNTVSTTIYLARGVDYKVAASGGELRVTLTKSTTAKKKYTIIVDAGHGGKDSGATGNGYREKDIALDVAKYLASELRNDYKVILTRDSDVFIPLGERAEIGNDANADFFISIHLNSASNSSGNGSEVFYYSKKESSYAAEVAKFENSVDSKYGVTEPVSDFILNDIFYRANQQKSAAVATDVLDNIVGDIGLRKRGVFGANFAVLRGSKSPSILVEIGFISNSGDMSYFGNDYYKRVVAKSIAEGVRKHFY</sequence>
<dbReference type="SMART" id="SM00646">
    <property type="entry name" value="Ami_3"/>
    <property type="match status" value="1"/>
</dbReference>
<dbReference type="Gene3D" id="3.40.630.40">
    <property type="entry name" value="Zn-dependent exopeptidases"/>
    <property type="match status" value="1"/>
</dbReference>
<dbReference type="KEGG" id="str:Sterm_0770"/>
<reference evidence="4" key="1">
    <citation type="submission" date="2009-09" db="EMBL/GenBank/DDBJ databases">
        <title>The complete chromosome of Sebaldella termitidis ATCC 33386.</title>
        <authorList>
            <consortium name="US DOE Joint Genome Institute (JGI-PGF)"/>
            <person name="Lucas S."/>
            <person name="Copeland A."/>
            <person name="Lapidus A."/>
            <person name="Glavina del Rio T."/>
            <person name="Dalin E."/>
            <person name="Tice H."/>
            <person name="Bruce D."/>
            <person name="Goodwin L."/>
            <person name="Pitluck S."/>
            <person name="Kyrpides N."/>
            <person name="Mavromatis K."/>
            <person name="Ivanova N."/>
            <person name="Mikhailova N."/>
            <person name="Sims D."/>
            <person name="Meincke L."/>
            <person name="Brettin T."/>
            <person name="Detter J.C."/>
            <person name="Han C."/>
            <person name="Larimer F."/>
            <person name="Land M."/>
            <person name="Hauser L."/>
            <person name="Markowitz V."/>
            <person name="Cheng J.F."/>
            <person name="Hugenholtz P."/>
            <person name="Woyke T."/>
            <person name="Wu D."/>
            <person name="Eisen J.A."/>
        </authorList>
    </citation>
    <scope>NUCLEOTIDE SEQUENCE [LARGE SCALE GENOMIC DNA]</scope>
    <source>
        <strain evidence="4">ATCC 33386 / NCTC 11300</strain>
    </source>
</reference>
<evidence type="ECO:0000259" key="2">
    <source>
        <dbReference type="SMART" id="SM00646"/>
    </source>
</evidence>
<protein>
    <submittedName>
        <fullName evidence="3">N-acetylmuramoyl-L-alanine amidase</fullName>
        <ecNumber evidence="3">3.5.1.28</ecNumber>
    </submittedName>
</protein>
<dbReference type="GO" id="GO:0009253">
    <property type="term" value="P:peptidoglycan catabolic process"/>
    <property type="evidence" value="ECO:0007669"/>
    <property type="project" value="InterPro"/>
</dbReference>
<dbReference type="InterPro" id="IPR002508">
    <property type="entry name" value="MurNAc-LAA_cat"/>
</dbReference>
<organism evidence="3 4">
    <name type="scientific">Sebaldella termitidis (strain ATCC 33386 / NCTC 11300)</name>
    <dbReference type="NCBI Taxonomy" id="526218"/>
    <lineage>
        <taxon>Bacteria</taxon>
        <taxon>Fusobacteriati</taxon>
        <taxon>Fusobacteriota</taxon>
        <taxon>Fusobacteriia</taxon>
        <taxon>Fusobacteriales</taxon>
        <taxon>Leptotrichiaceae</taxon>
        <taxon>Sebaldella</taxon>
    </lineage>
</organism>
<dbReference type="RefSeq" id="WP_012860238.1">
    <property type="nucleotide sequence ID" value="NC_013517.1"/>
</dbReference>
<gene>
    <name evidence="3" type="ordered locus">Sterm_0770</name>
</gene>
<dbReference type="EMBL" id="CP001739">
    <property type="protein sequence ID" value="ACZ07642.1"/>
    <property type="molecule type" value="Genomic_DNA"/>
</dbReference>
<dbReference type="EC" id="3.5.1.28" evidence="3"/>
<dbReference type="STRING" id="526218.Sterm_0770"/>
<dbReference type="FunFam" id="3.40.630.40:FF:000005">
    <property type="entry name" value="N-acetylmuramoyl-L-alanine amidase (AmiA)"/>
    <property type="match status" value="1"/>
</dbReference>
<dbReference type="Pfam" id="PF11741">
    <property type="entry name" value="AMIN"/>
    <property type="match status" value="1"/>
</dbReference>
<dbReference type="CDD" id="cd02696">
    <property type="entry name" value="MurNAc-LAA"/>
    <property type="match status" value="1"/>
</dbReference>
<dbReference type="HOGENOM" id="CLU_014322_2_0_0"/>
<evidence type="ECO:0000256" key="1">
    <source>
        <dbReference type="ARBA" id="ARBA00022801"/>
    </source>
</evidence>
<name>D1AQ64_SEBTE</name>
<dbReference type="eggNOG" id="COG0860">
    <property type="taxonomic scope" value="Bacteria"/>
</dbReference>
<dbReference type="InterPro" id="IPR021731">
    <property type="entry name" value="AMIN_dom"/>
</dbReference>
<proteinExistence type="predicted"/>
<evidence type="ECO:0000313" key="3">
    <source>
        <dbReference type="EMBL" id="ACZ07642.1"/>
    </source>
</evidence>
<dbReference type="GO" id="GO:0030288">
    <property type="term" value="C:outer membrane-bounded periplasmic space"/>
    <property type="evidence" value="ECO:0007669"/>
    <property type="project" value="TreeGrafter"/>
</dbReference>
<evidence type="ECO:0000313" key="4">
    <source>
        <dbReference type="Proteomes" id="UP000000845"/>
    </source>
</evidence>
<dbReference type="GO" id="GO:0008745">
    <property type="term" value="F:N-acetylmuramoyl-L-alanine amidase activity"/>
    <property type="evidence" value="ECO:0007669"/>
    <property type="project" value="UniProtKB-EC"/>
</dbReference>
<dbReference type="Proteomes" id="UP000000845">
    <property type="component" value="Chromosome"/>
</dbReference>